<accession>A0A0E9SL31</accession>
<reference evidence="1" key="2">
    <citation type="journal article" date="2015" name="Fish Shellfish Immunol.">
        <title>Early steps in the European eel (Anguilla anguilla)-Vibrio vulnificus interaction in the gills: Role of the RtxA13 toxin.</title>
        <authorList>
            <person name="Callol A."/>
            <person name="Pajuelo D."/>
            <person name="Ebbesson L."/>
            <person name="Teles M."/>
            <person name="MacKenzie S."/>
            <person name="Amaro C."/>
        </authorList>
    </citation>
    <scope>NUCLEOTIDE SEQUENCE</scope>
</reference>
<name>A0A0E9SL31_ANGAN</name>
<dbReference type="AlphaFoldDB" id="A0A0E9SL31"/>
<evidence type="ECO:0000313" key="1">
    <source>
        <dbReference type="EMBL" id="JAH41360.1"/>
    </source>
</evidence>
<sequence>MSKRIQMNISQLLKGSTEYLLCTG</sequence>
<organism evidence="1">
    <name type="scientific">Anguilla anguilla</name>
    <name type="common">European freshwater eel</name>
    <name type="synonym">Muraena anguilla</name>
    <dbReference type="NCBI Taxonomy" id="7936"/>
    <lineage>
        <taxon>Eukaryota</taxon>
        <taxon>Metazoa</taxon>
        <taxon>Chordata</taxon>
        <taxon>Craniata</taxon>
        <taxon>Vertebrata</taxon>
        <taxon>Euteleostomi</taxon>
        <taxon>Actinopterygii</taxon>
        <taxon>Neopterygii</taxon>
        <taxon>Teleostei</taxon>
        <taxon>Anguilliformes</taxon>
        <taxon>Anguillidae</taxon>
        <taxon>Anguilla</taxon>
    </lineage>
</organism>
<reference evidence="1" key="1">
    <citation type="submission" date="2014-11" db="EMBL/GenBank/DDBJ databases">
        <authorList>
            <person name="Amaro Gonzalez C."/>
        </authorList>
    </citation>
    <scope>NUCLEOTIDE SEQUENCE</scope>
</reference>
<protein>
    <submittedName>
        <fullName evidence="1">Uncharacterized protein</fullName>
    </submittedName>
</protein>
<proteinExistence type="predicted"/>
<dbReference type="EMBL" id="GBXM01067217">
    <property type="protein sequence ID" value="JAH41360.1"/>
    <property type="molecule type" value="Transcribed_RNA"/>
</dbReference>